<dbReference type="RefSeq" id="WP_005817807.1">
    <property type="nucleotide sequence ID" value="NZ_JGDB01000130.1"/>
</dbReference>
<reference evidence="3 4" key="1">
    <citation type="submission" date="2014-02" db="EMBL/GenBank/DDBJ databases">
        <authorList>
            <person name="Sears C."/>
            <person name="Carroll K."/>
            <person name="Sack B.R."/>
            <person name="Qadri F."/>
            <person name="Myers L.L."/>
            <person name="Chung G.-T."/>
            <person name="Escheverria P."/>
            <person name="Fraser C.M."/>
            <person name="Sadzewicz L."/>
            <person name="Shefchek K.A."/>
            <person name="Tallon L."/>
            <person name="Das S.P."/>
            <person name="Daugherty S."/>
            <person name="Mongodin E.F."/>
        </authorList>
    </citation>
    <scope>NUCLEOTIDE SEQUENCE [LARGE SCALE GENOMIC DNA]</scope>
    <source>
        <strain evidence="4">3998T(B)3</strain>
    </source>
</reference>
<protein>
    <submittedName>
        <fullName evidence="3">Aldo/keto reductase family protein</fullName>
    </submittedName>
</protein>
<proteinExistence type="predicted"/>
<evidence type="ECO:0000313" key="4">
    <source>
        <dbReference type="Proteomes" id="UP000020773"/>
    </source>
</evidence>
<evidence type="ECO:0000313" key="3">
    <source>
        <dbReference type="EMBL" id="EXY90722.1"/>
    </source>
</evidence>
<dbReference type="AlphaFoldDB" id="A0A015U759"/>
<accession>A0A015U759</accession>
<dbReference type="InterPro" id="IPR050791">
    <property type="entry name" value="Aldo-Keto_reductase"/>
</dbReference>
<dbReference type="Proteomes" id="UP000020773">
    <property type="component" value="Unassembled WGS sequence"/>
</dbReference>
<keyword evidence="1" id="KW-0560">Oxidoreductase</keyword>
<dbReference type="GO" id="GO:0016491">
    <property type="term" value="F:oxidoreductase activity"/>
    <property type="evidence" value="ECO:0007669"/>
    <property type="project" value="UniProtKB-KW"/>
</dbReference>
<feature type="domain" description="NADP-dependent oxidoreductase" evidence="2">
    <location>
        <begin position="13"/>
        <end position="309"/>
    </location>
</feature>
<organism evidence="3 4">
    <name type="scientific">Bacteroides fragilis str. 3998T(B)3</name>
    <dbReference type="NCBI Taxonomy" id="1339316"/>
    <lineage>
        <taxon>Bacteria</taxon>
        <taxon>Pseudomonadati</taxon>
        <taxon>Bacteroidota</taxon>
        <taxon>Bacteroidia</taxon>
        <taxon>Bacteroidales</taxon>
        <taxon>Bacteroidaceae</taxon>
        <taxon>Bacteroides</taxon>
    </lineage>
</organism>
<dbReference type="PANTHER" id="PTHR43625">
    <property type="entry name" value="AFLATOXIN B1 ALDEHYDE REDUCTASE"/>
    <property type="match status" value="1"/>
</dbReference>
<dbReference type="Gene3D" id="3.20.20.100">
    <property type="entry name" value="NADP-dependent oxidoreductase domain"/>
    <property type="match status" value="1"/>
</dbReference>
<dbReference type="InterPro" id="IPR023210">
    <property type="entry name" value="NADP_OxRdtase_dom"/>
</dbReference>
<dbReference type="GO" id="GO:0005737">
    <property type="term" value="C:cytoplasm"/>
    <property type="evidence" value="ECO:0007669"/>
    <property type="project" value="TreeGrafter"/>
</dbReference>
<dbReference type="EMBL" id="JGDB01000130">
    <property type="protein sequence ID" value="EXY90722.1"/>
    <property type="molecule type" value="Genomic_DNA"/>
</dbReference>
<evidence type="ECO:0000259" key="2">
    <source>
        <dbReference type="Pfam" id="PF00248"/>
    </source>
</evidence>
<comment type="caution">
    <text evidence="3">The sequence shown here is derived from an EMBL/GenBank/DDBJ whole genome shotgun (WGS) entry which is preliminary data.</text>
</comment>
<dbReference type="SUPFAM" id="SSF51430">
    <property type="entry name" value="NAD(P)-linked oxidoreductase"/>
    <property type="match status" value="1"/>
</dbReference>
<evidence type="ECO:0000256" key="1">
    <source>
        <dbReference type="ARBA" id="ARBA00023002"/>
    </source>
</evidence>
<dbReference type="PATRIC" id="fig|1339316.3.peg.2467"/>
<dbReference type="Pfam" id="PF00248">
    <property type="entry name" value="Aldo_ket_red"/>
    <property type="match status" value="1"/>
</dbReference>
<dbReference type="PANTHER" id="PTHR43625:SF77">
    <property type="entry name" value="ALDO-KETO REDUCTASE"/>
    <property type="match status" value="1"/>
</dbReference>
<name>A0A015U759_BACFG</name>
<gene>
    <name evidence="3" type="ORF">M125_2575</name>
</gene>
<dbReference type="GeneID" id="60368777"/>
<dbReference type="InterPro" id="IPR036812">
    <property type="entry name" value="NAD(P)_OxRdtase_dom_sf"/>
</dbReference>
<sequence length="338" mass="38204">MDKRKLGQLEVSPIGMGCMGFSHGYGQVPPEAYTIEAIRGAYDYGCTHFDTAEAYGKEQFYAGHNEELVGKAIEPFRKKVVLATKFHIGELSKPDETNLYREVRRHLEDSMSRLRTDYIDLYYLHRISEAVRLEDVATVMGRLIQEGLIRGWGLSQVSADQIRAAHKITPLSAVQNIYSMVERDCETEIFPVCLEKGIGVVPFSPIASGFLSGKVTPQDQFGFDDVRKFVPQLSKENIEANQPILDLLHRFAVEKHATNAQISLAWMLHKYPNVVPIPGSKNQERILENLGAWNVTLSDDEFRQLQSALDECKVHGHRGCVETEQTSFGKQWSEETDK</sequence>